<feature type="region of interest" description="Disordered" evidence="1">
    <location>
        <begin position="1"/>
        <end position="68"/>
    </location>
</feature>
<evidence type="ECO:0000256" key="1">
    <source>
        <dbReference type="SAM" id="MobiDB-lite"/>
    </source>
</evidence>
<protein>
    <submittedName>
        <fullName evidence="2">Uncharacterized protein</fullName>
    </submittedName>
</protein>
<accession>A0A0B2SPA5</accession>
<dbReference type="AlphaFoldDB" id="A0A0B2SPA5"/>
<sequence length="125" mass="13556">MASRKRARTEDIPSSSTPAPSLQELAHNRPIISMEHFLEQVNPEPADPQSPVVNPPSSPELEAVPPSPPLIVISDASSNEVAAPPDSSVAETADPLLPQLEELLIFLIHHLEKLLLSLIPQCRHC</sequence>
<feature type="compositionally biased region" description="Pro residues" evidence="1">
    <location>
        <begin position="45"/>
        <end position="58"/>
    </location>
</feature>
<dbReference type="EMBL" id="KN640992">
    <property type="protein sequence ID" value="KHN46658.1"/>
    <property type="molecule type" value="Genomic_DNA"/>
</dbReference>
<gene>
    <name evidence="2" type="ORF">glysoja_045873</name>
</gene>
<evidence type="ECO:0000313" key="2">
    <source>
        <dbReference type="EMBL" id="KHN46658.1"/>
    </source>
</evidence>
<organism evidence="2">
    <name type="scientific">Glycine soja</name>
    <name type="common">Wild soybean</name>
    <dbReference type="NCBI Taxonomy" id="3848"/>
    <lineage>
        <taxon>Eukaryota</taxon>
        <taxon>Viridiplantae</taxon>
        <taxon>Streptophyta</taxon>
        <taxon>Embryophyta</taxon>
        <taxon>Tracheophyta</taxon>
        <taxon>Spermatophyta</taxon>
        <taxon>Magnoliopsida</taxon>
        <taxon>eudicotyledons</taxon>
        <taxon>Gunneridae</taxon>
        <taxon>Pentapetalae</taxon>
        <taxon>rosids</taxon>
        <taxon>fabids</taxon>
        <taxon>Fabales</taxon>
        <taxon>Fabaceae</taxon>
        <taxon>Papilionoideae</taxon>
        <taxon>50 kb inversion clade</taxon>
        <taxon>NPAAA clade</taxon>
        <taxon>indigoferoid/millettioid clade</taxon>
        <taxon>Phaseoleae</taxon>
        <taxon>Glycine</taxon>
        <taxon>Glycine subgen. Soja</taxon>
    </lineage>
</organism>
<dbReference type="Proteomes" id="UP000053555">
    <property type="component" value="Unassembled WGS sequence"/>
</dbReference>
<reference evidence="2" key="1">
    <citation type="submission" date="2014-07" db="EMBL/GenBank/DDBJ databases">
        <title>Identification of a novel salt tolerance gene in wild soybean by whole-genome sequencing.</title>
        <authorList>
            <person name="Lam H.-M."/>
            <person name="Qi X."/>
            <person name="Li M.-W."/>
            <person name="Liu X."/>
            <person name="Xie M."/>
            <person name="Ni M."/>
            <person name="Xu X."/>
        </authorList>
    </citation>
    <scope>NUCLEOTIDE SEQUENCE [LARGE SCALE GENOMIC DNA]</scope>
    <source>
        <tissue evidence="2">Root</tissue>
    </source>
</reference>
<proteinExistence type="predicted"/>
<name>A0A0B2SPA5_GLYSO</name>